<feature type="domain" description="YcxB-like C-terminal" evidence="2">
    <location>
        <begin position="100"/>
        <end position="155"/>
    </location>
</feature>
<dbReference type="AlphaFoldDB" id="A0A645EHX9"/>
<keyword evidence="1" id="KW-0812">Transmembrane</keyword>
<evidence type="ECO:0000313" key="3">
    <source>
        <dbReference type="EMBL" id="MPN00930.1"/>
    </source>
</evidence>
<gene>
    <name evidence="3" type="ORF">SDC9_148128</name>
</gene>
<sequence length="172" mass="19161">MSFSGKFTITKQDNIQYNFFRMKRKLAGIAIMTFVILAVMLALIRYAQGISITSSLLSALVVAIVGVILMVGFNLLSVVSRVNSLYKKGKMSDFTVHYIIDKTGVHAKSERGDTDFAWKQILVARETGNAFYLIAGENRAVVIPKAQIANDGELSMLRSLFQKYVVNRRAKS</sequence>
<name>A0A645EHX9_9ZZZZ</name>
<feature type="transmembrane region" description="Helical" evidence="1">
    <location>
        <begin position="26"/>
        <end position="44"/>
    </location>
</feature>
<reference evidence="3" key="1">
    <citation type="submission" date="2019-08" db="EMBL/GenBank/DDBJ databases">
        <authorList>
            <person name="Kucharzyk K."/>
            <person name="Murdoch R.W."/>
            <person name="Higgins S."/>
            <person name="Loffler F."/>
        </authorList>
    </citation>
    <scope>NUCLEOTIDE SEQUENCE</scope>
</reference>
<evidence type="ECO:0000256" key="1">
    <source>
        <dbReference type="SAM" id="Phobius"/>
    </source>
</evidence>
<keyword evidence="1" id="KW-0472">Membrane</keyword>
<dbReference type="EMBL" id="VSSQ01046962">
    <property type="protein sequence ID" value="MPN00930.1"/>
    <property type="molecule type" value="Genomic_DNA"/>
</dbReference>
<protein>
    <recommendedName>
        <fullName evidence="2">YcxB-like C-terminal domain-containing protein</fullName>
    </recommendedName>
</protein>
<comment type="caution">
    <text evidence="3">The sequence shown here is derived from an EMBL/GenBank/DDBJ whole genome shotgun (WGS) entry which is preliminary data.</text>
</comment>
<evidence type="ECO:0000259" key="2">
    <source>
        <dbReference type="Pfam" id="PF14317"/>
    </source>
</evidence>
<dbReference type="Pfam" id="PF14317">
    <property type="entry name" value="YcxB"/>
    <property type="match status" value="1"/>
</dbReference>
<proteinExistence type="predicted"/>
<keyword evidence="1" id="KW-1133">Transmembrane helix</keyword>
<dbReference type="InterPro" id="IPR025588">
    <property type="entry name" value="YcxB-like_C"/>
</dbReference>
<organism evidence="3">
    <name type="scientific">bioreactor metagenome</name>
    <dbReference type="NCBI Taxonomy" id="1076179"/>
    <lineage>
        <taxon>unclassified sequences</taxon>
        <taxon>metagenomes</taxon>
        <taxon>ecological metagenomes</taxon>
    </lineage>
</organism>
<feature type="transmembrane region" description="Helical" evidence="1">
    <location>
        <begin position="56"/>
        <end position="79"/>
    </location>
</feature>
<accession>A0A645EHX9</accession>